<evidence type="ECO:0000256" key="1">
    <source>
        <dbReference type="SAM" id="MobiDB-lite"/>
    </source>
</evidence>
<dbReference type="InterPro" id="IPR019025">
    <property type="entry name" value="Cordon-bleu_ubiquitin_domain"/>
</dbReference>
<dbReference type="EMBL" id="CAUEEQ010019496">
    <property type="protein sequence ID" value="CAJ0941954.1"/>
    <property type="molecule type" value="Genomic_DNA"/>
</dbReference>
<reference evidence="3" key="1">
    <citation type="submission" date="2023-07" db="EMBL/GenBank/DDBJ databases">
        <authorList>
            <person name="Stuckert A."/>
        </authorList>
    </citation>
    <scope>NUCLEOTIDE SEQUENCE</scope>
</reference>
<feature type="domain" description="Cordon-bleu ubiquitin-like" evidence="2">
    <location>
        <begin position="146"/>
        <end position="233"/>
    </location>
</feature>
<dbReference type="Gene3D" id="3.10.20.90">
    <property type="entry name" value="Phosphatidylinositol 3-kinase Catalytic Subunit, Chain A, domain 1"/>
    <property type="match status" value="1"/>
</dbReference>
<keyword evidence="4" id="KW-1185">Reference proteome</keyword>
<feature type="compositionally biased region" description="Polar residues" evidence="1">
    <location>
        <begin position="282"/>
        <end position="294"/>
    </location>
</feature>
<dbReference type="PANTHER" id="PTHR21557">
    <property type="entry name" value="CORDON-BLEU"/>
    <property type="match status" value="1"/>
</dbReference>
<feature type="region of interest" description="Disordered" evidence="1">
    <location>
        <begin position="1132"/>
        <end position="1152"/>
    </location>
</feature>
<feature type="region of interest" description="Disordered" evidence="1">
    <location>
        <begin position="348"/>
        <end position="397"/>
    </location>
</feature>
<evidence type="ECO:0000259" key="2">
    <source>
        <dbReference type="Pfam" id="PF09469"/>
    </source>
</evidence>
<feature type="region of interest" description="Disordered" evidence="1">
    <location>
        <begin position="783"/>
        <end position="811"/>
    </location>
</feature>
<feature type="region of interest" description="Disordered" evidence="1">
    <location>
        <begin position="1"/>
        <end position="50"/>
    </location>
</feature>
<sequence length="1212" mass="135080">MERSGNKKEKQHWIQENSGIYTRKKAKGKAPPPPGEARYSDSSPSFDSADTVHYNMDQKENIDRDIELKVVLPGDRLAATIVHGSKPMMDLLVFLCGQYRLNPSAYTIDLISPDNAQLKFKPNTPIGMLDVERVVLKSKNLDEKNKKPGPIVPEQTIRVVINYKRTQKTVMRVSPFLPLEDLIPSICQKCEFDPRSTVLLQDYQSQKHLDITRSLNELGLKELYALDHSKESCLNVDTKQNDEKGFFNFFRRSTKKKREQTSSAPSTPLLNKPRAQHMMRANTVTKSYDSSTMPSDVPKKRRAPLPPMYPPHNGSSDIPRGQIRTSSCVVKSVSTDYSEKALGRFDRSRTGSFQHSGTTSSSSSFNSSLRRTKRKAPLPPSPPAITPSDIGDENRNTMGFSEEINHKSVSDDDDHNLHETSPAHLISAPELQEIEEREELSVSIKNEADSILKENVNGSAKEEMSLSSTEEHSDAKTAVVDKSAACDAHNSSVLSDVEEISKITQDDISAYGTSSLFIKDEAAAENTTLEYDKIGESENRTSTPTNELEDHEIFESKVVAVEKASETLPSKKPFETTELVIEDSGYINLTESNVDTELKPSISERGKMQDSAVQTHNFDSDVEVTTDREVTYSQGFTLADKVQFEFNGHTSTPAQIADHQVLLREKEHELVHNVSESVQTQTVSVQEDMEESSYSQTFHLYRQHSDPKPKPSNEITRDYLPKVGMTTYKIIPQRSFDVERYVDREGSQDAGKSVYPSMNEYETSHAITHSNIEPHYGQVYEKNEPSPVVKNGDLSPQGSNVNTLVSKSTADQSRKVHFALSRSLSSAQVLSSDKPCPPEVKPKPKPPSPVKGPSSFYLQMQRRASSMYVTSAIAKTKTSANPSSSTVKIRDLGNEANSVTFRPLPSRVNVLNFPPKMEEKLPEDKPTLPEIYSEIKNGGLGSSSEKHRAHVSQTSTENYSIQRAFSNDLSSRDKSLGHEEKRLDVTMLEQKLLETRNVPTLFSSEKTISAFAKRMEARSNFTTSSSKTAQSLISPTSQNPPLTLPKLSNFVTPRPFLSSHSNSFPSSVTSVVKRSQSLSSGSSPTKSPVNLDCPIGWSPVASPTDAKKDSSVFSVIPLEETEEEKLTPELKYKVHSPPPIPEKKSTVSLQSSDPEQLRQDILAAIRSGQGAANLKRHDDQSKAEFRWMFFTVHTWTTISELVFSSELSYKRL</sequence>
<feature type="compositionally biased region" description="Basic and acidic residues" evidence="1">
    <location>
        <begin position="460"/>
        <end position="475"/>
    </location>
</feature>
<evidence type="ECO:0000313" key="4">
    <source>
        <dbReference type="Proteomes" id="UP001176940"/>
    </source>
</evidence>
<feature type="compositionally biased region" description="Polar residues" evidence="1">
    <location>
        <begin position="794"/>
        <end position="811"/>
    </location>
</feature>
<evidence type="ECO:0000313" key="3">
    <source>
        <dbReference type="EMBL" id="CAJ0941954.1"/>
    </source>
</evidence>
<name>A0ABN9LKK6_9NEOB</name>
<dbReference type="InterPro" id="IPR039895">
    <property type="entry name" value="COBL-like"/>
</dbReference>
<proteinExistence type="predicted"/>
<feature type="region of interest" description="Disordered" evidence="1">
    <location>
        <begin position="254"/>
        <end position="323"/>
    </location>
</feature>
<dbReference type="Proteomes" id="UP001176940">
    <property type="component" value="Unassembled WGS sequence"/>
</dbReference>
<feature type="region of interest" description="Disordered" evidence="1">
    <location>
        <begin position="827"/>
        <end position="853"/>
    </location>
</feature>
<organism evidence="3 4">
    <name type="scientific">Ranitomeya imitator</name>
    <name type="common">mimic poison frog</name>
    <dbReference type="NCBI Taxonomy" id="111125"/>
    <lineage>
        <taxon>Eukaryota</taxon>
        <taxon>Metazoa</taxon>
        <taxon>Chordata</taxon>
        <taxon>Craniata</taxon>
        <taxon>Vertebrata</taxon>
        <taxon>Euteleostomi</taxon>
        <taxon>Amphibia</taxon>
        <taxon>Batrachia</taxon>
        <taxon>Anura</taxon>
        <taxon>Neobatrachia</taxon>
        <taxon>Hyloidea</taxon>
        <taxon>Dendrobatidae</taxon>
        <taxon>Dendrobatinae</taxon>
        <taxon>Ranitomeya</taxon>
    </lineage>
</organism>
<dbReference type="Pfam" id="PF09469">
    <property type="entry name" value="Cobl"/>
    <property type="match status" value="1"/>
</dbReference>
<protein>
    <recommendedName>
        <fullName evidence="2">Cordon-bleu ubiquitin-like domain-containing protein</fullName>
    </recommendedName>
</protein>
<feature type="region of interest" description="Disordered" evidence="1">
    <location>
        <begin position="453"/>
        <end position="477"/>
    </location>
</feature>
<feature type="compositionally biased region" description="Basic and acidic residues" evidence="1">
    <location>
        <begin position="1"/>
        <end position="13"/>
    </location>
</feature>
<comment type="caution">
    <text evidence="3">The sequence shown here is derived from an EMBL/GenBank/DDBJ whole genome shotgun (WGS) entry which is preliminary data.</text>
</comment>
<feature type="compositionally biased region" description="Pro residues" evidence="1">
    <location>
        <begin position="835"/>
        <end position="850"/>
    </location>
</feature>
<dbReference type="PANTHER" id="PTHR21557:SF2">
    <property type="entry name" value="CORDON-BLEU PROTEIN-LIKE 1"/>
    <property type="match status" value="1"/>
</dbReference>
<gene>
    <name evidence="3" type="ORF">RIMI_LOCUS9414162</name>
</gene>
<feature type="compositionally biased region" description="Low complexity" evidence="1">
    <location>
        <begin position="350"/>
        <end position="368"/>
    </location>
</feature>
<accession>A0ABN9LKK6</accession>